<name>A0A8T9Q327_9BACT</name>
<evidence type="ECO:0000313" key="2">
    <source>
        <dbReference type="Proteomes" id="UP000831796"/>
    </source>
</evidence>
<dbReference type="AlphaFoldDB" id="A0A8T9Q327"/>
<dbReference type="EMBL" id="CP095046">
    <property type="protein sequence ID" value="UOQ71934.1"/>
    <property type="molecule type" value="Genomic_DNA"/>
</dbReference>
<keyword evidence="2" id="KW-1185">Reference proteome</keyword>
<reference evidence="1" key="1">
    <citation type="submission" date="2022-04" db="EMBL/GenBank/DDBJ databases">
        <title>Hymenobacter sp. isolated from the air.</title>
        <authorList>
            <person name="Won M."/>
            <person name="Lee C.-M."/>
            <person name="Woen H.-Y."/>
            <person name="Kwon S.-W."/>
        </authorList>
    </citation>
    <scope>NUCLEOTIDE SEQUENCE</scope>
    <source>
        <strain evidence="1">5116S-3</strain>
    </source>
</reference>
<dbReference type="RefSeq" id="WP_244675333.1">
    <property type="nucleotide sequence ID" value="NZ_CP095046.1"/>
</dbReference>
<protein>
    <submittedName>
        <fullName evidence="1">DUF4968 domain-containing protein</fullName>
    </submittedName>
</protein>
<sequence>MADSIQDNNYMVNDLAAKGKQEFFPGQVLSCTQQGPDFLFTCDNGVQLSVQVITDKILRFRYATEVGFAADFSYAVLADQPGRRWSFWSFARSPTITASPPSA</sequence>
<evidence type="ECO:0000313" key="1">
    <source>
        <dbReference type="EMBL" id="UOQ71934.1"/>
    </source>
</evidence>
<proteinExistence type="predicted"/>
<dbReference type="Proteomes" id="UP000831796">
    <property type="component" value="Chromosome"/>
</dbReference>
<dbReference type="KEGG" id="hcu:MUN79_25615"/>
<organism evidence="1 2">
    <name type="scientific">Hymenobacter cellulosilyticus</name>
    <dbReference type="NCBI Taxonomy" id="2932248"/>
    <lineage>
        <taxon>Bacteria</taxon>
        <taxon>Pseudomonadati</taxon>
        <taxon>Bacteroidota</taxon>
        <taxon>Cytophagia</taxon>
        <taxon>Cytophagales</taxon>
        <taxon>Hymenobacteraceae</taxon>
        <taxon>Hymenobacter</taxon>
    </lineage>
</organism>
<accession>A0A8T9Q327</accession>
<gene>
    <name evidence="1" type="ORF">MUN79_25615</name>
</gene>